<feature type="transmembrane region" description="Helical" evidence="1">
    <location>
        <begin position="168"/>
        <end position="187"/>
    </location>
</feature>
<keyword evidence="3" id="KW-1185">Reference proteome</keyword>
<evidence type="ECO:0000313" key="2">
    <source>
        <dbReference type="EMBL" id="NGY05631.1"/>
    </source>
</evidence>
<dbReference type="Proteomes" id="UP000472676">
    <property type="component" value="Unassembled WGS sequence"/>
</dbReference>
<evidence type="ECO:0000256" key="1">
    <source>
        <dbReference type="SAM" id="Phobius"/>
    </source>
</evidence>
<dbReference type="Pfam" id="PF12412">
    <property type="entry name" value="DUF3667"/>
    <property type="match status" value="1"/>
</dbReference>
<feature type="transmembrane region" description="Helical" evidence="1">
    <location>
        <begin position="92"/>
        <end position="112"/>
    </location>
</feature>
<feature type="transmembrane region" description="Helical" evidence="1">
    <location>
        <begin position="253"/>
        <end position="278"/>
    </location>
</feature>
<sequence>MPGPLSAQQDAATAEVRCPNCGTGYADLYCPHCAQPAGTGMPTVRGFAAEFADKLFALQGRLPLTLKVLLARPGGLTADYLEGRRARYLKPLNLYVAVSVMFFLMLGLVPGIRIHLGWTLEIVTLAAPQSGITADTGVAMIDARVAEFGTLPDERQQHVLRDGMLHNAPRAMFVLVPLFAALLAALYRQRYYGEHLLFALHFHSFAFLILLAGLVPWPQPLHDIVNDLINVGLAGYLYLALRRVYGSSRLGTALRVAIVAAVYAFALAAAAVGVVVGLRT</sequence>
<feature type="transmembrane region" description="Helical" evidence="1">
    <location>
        <begin position="196"/>
        <end position="218"/>
    </location>
</feature>
<dbReference type="InterPro" id="IPR022134">
    <property type="entry name" value="DUF3667"/>
</dbReference>
<organism evidence="2 3">
    <name type="scientific">Solimonas terrae</name>
    <dbReference type="NCBI Taxonomy" id="1396819"/>
    <lineage>
        <taxon>Bacteria</taxon>
        <taxon>Pseudomonadati</taxon>
        <taxon>Pseudomonadota</taxon>
        <taxon>Gammaproteobacteria</taxon>
        <taxon>Nevskiales</taxon>
        <taxon>Nevskiaceae</taxon>
        <taxon>Solimonas</taxon>
    </lineage>
</organism>
<evidence type="ECO:0000313" key="3">
    <source>
        <dbReference type="Proteomes" id="UP000472676"/>
    </source>
</evidence>
<dbReference type="AlphaFoldDB" id="A0A6M2BTT8"/>
<dbReference type="RefSeq" id="WP_166257512.1">
    <property type="nucleotide sequence ID" value="NZ_JAAMOW010000006.1"/>
</dbReference>
<dbReference type="EMBL" id="JAAMOW010000006">
    <property type="protein sequence ID" value="NGY05631.1"/>
    <property type="molecule type" value="Genomic_DNA"/>
</dbReference>
<gene>
    <name evidence="2" type="ORF">G7Y85_12730</name>
</gene>
<protein>
    <submittedName>
        <fullName evidence="2">DUF3667 domain-containing protein</fullName>
    </submittedName>
</protein>
<comment type="caution">
    <text evidence="2">The sequence shown here is derived from an EMBL/GenBank/DDBJ whole genome shotgun (WGS) entry which is preliminary data.</text>
</comment>
<accession>A0A6M2BTT8</accession>
<proteinExistence type="predicted"/>
<name>A0A6M2BTT8_9GAMM</name>
<keyword evidence="1" id="KW-0472">Membrane</keyword>
<reference evidence="2 3" key="1">
    <citation type="journal article" date="2014" name="Int. J. Syst. Evol. Microbiol.">
        <title>Solimonas terrae sp. nov., isolated from soil.</title>
        <authorList>
            <person name="Kim S.J."/>
            <person name="Moon J.Y."/>
            <person name="Weon H.Y."/>
            <person name="Ahn J.H."/>
            <person name="Chen W.M."/>
            <person name="Kwon S.W."/>
        </authorList>
    </citation>
    <scope>NUCLEOTIDE SEQUENCE [LARGE SCALE GENOMIC DNA]</scope>
    <source>
        <strain evidence="2 3">KIS83-12</strain>
    </source>
</reference>
<keyword evidence="1" id="KW-1133">Transmembrane helix</keyword>
<keyword evidence="1" id="KW-0812">Transmembrane</keyword>